<reference evidence="2 3" key="1">
    <citation type="submission" date="2019-10" db="EMBL/GenBank/DDBJ databases">
        <title>Genomic and transcriptomic insights into the perfect genentic adaptation of a filamentous nitrogen-fixing cyanobacterium to rice fields.</title>
        <authorList>
            <person name="Chen Z."/>
        </authorList>
    </citation>
    <scope>NUCLEOTIDE SEQUENCE [LARGE SCALE GENOMIC DNA]</scope>
    <source>
        <strain evidence="2">CCNUC1</strain>
    </source>
</reference>
<evidence type="ECO:0000313" key="2">
    <source>
        <dbReference type="EMBL" id="QFS42883.1"/>
    </source>
</evidence>
<dbReference type="KEGG" id="nsh:GXM_00356"/>
<evidence type="ECO:0000313" key="3">
    <source>
        <dbReference type="Proteomes" id="UP000326678"/>
    </source>
</evidence>
<dbReference type="AlphaFoldDB" id="A0A5P8VR02"/>
<keyword evidence="1" id="KW-0812">Transmembrane</keyword>
<organism evidence="2 3">
    <name type="scientific">Nostoc sphaeroides CCNUC1</name>
    <dbReference type="NCBI Taxonomy" id="2653204"/>
    <lineage>
        <taxon>Bacteria</taxon>
        <taxon>Bacillati</taxon>
        <taxon>Cyanobacteriota</taxon>
        <taxon>Cyanophyceae</taxon>
        <taxon>Nostocales</taxon>
        <taxon>Nostocaceae</taxon>
        <taxon>Nostoc</taxon>
    </lineage>
</organism>
<gene>
    <name evidence="2" type="ORF">GXM_00356</name>
</gene>
<proteinExistence type="predicted"/>
<keyword evidence="3" id="KW-1185">Reference proteome</keyword>
<keyword evidence="1" id="KW-0472">Membrane</keyword>
<keyword evidence="1" id="KW-1133">Transmembrane helix</keyword>
<feature type="transmembrane region" description="Helical" evidence="1">
    <location>
        <begin position="82"/>
        <end position="101"/>
    </location>
</feature>
<accession>A0A5P8VR02</accession>
<dbReference type="Proteomes" id="UP000326678">
    <property type="component" value="Chromosome Gxm1"/>
</dbReference>
<protein>
    <submittedName>
        <fullName evidence="2">Uncharacterized protein</fullName>
    </submittedName>
</protein>
<dbReference type="RefSeq" id="WP_152588025.1">
    <property type="nucleotide sequence ID" value="NZ_CP045226.1"/>
</dbReference>
<evidence type="ECO:0000256" key="1">
    <source>
        <dbReference type="SAM" id="Phobius"/>
    </source>
</evidence>
<name>A0A5P8VR02_9NOSO</name>
<feature type="transmembrane region" description="Helical" evidence="1">
    <location>
        <begin position="40"/>
        <end position="62"/>
    </location>
</feature>
<dbReference type="EMBL" id="CP045226">
    <property type="protein sequence ID" value="QFS42883.1"/>
    <property type="molecule type" value="Genomic_DNA"/>
</dbReference>
<sequence length="145" mass="15827">MRTPKSLLSNHSSIFLYLTELHTAILTDNGFILPRKESTIWCPGFISNVLIGAVSAFSSWAFYGSGASVELAQLTEQSQISLRFSALAGAFLVGVAGAKWITSEVDKQLLKESVKVAAHKNINEKDCEQMAGKSPRQILNEVKRA</sequence>